<evidence type="ECO:0000313" key="3">
    <source>
        <dbReference type="Proteomes" id="UP000707071"/>
    </source>
</evidence>
<gene>
    <name evidence="2" type="ORF">E4U09_001247</name>
</gene>
<accession>A0A9P7QI67</accession>
<dbReference type="Proteomes" id="UP000707071">
    <property type="component" value="Unassembled WGS sequence"/>
</dbReference>
<comment type="caution">
    <text evidence="2">The sequence shown here is derived from an EMBL/GenBank/DDBJ whole genome shotgun (WGS) entry which is preliminary data.</text>
</comment>
<reference evidence="2 3" key="1">
    <citation type="journal article" date="2020" name="bioRxiv">
        <title>Whole genome comparisons of ergot fungi reveals the divergence and evolution of species within the genus Claviceps are the result of varying mechanisms driving genome evolution and host range expansion.</title>
        <authorList>
            <person name="Wyka S.A."/>
            <person name="Mondo S.J."/>
            <person name="Liu M."/>
            <person name="Dettman J."/>
            <person name="Nalam V."/>
            <person name="Broders K.D."/>
        </authorList>
    </citation>
    <scope>NUCLEOTIDE SEQUENCE [LARGE SCALE GENOMIC DNA]</scope>
    <source>
        <strain evidence="2 3">Clav52</strain>
    </source>
</reference>
<feature type="compositionally biased region" description="Basic and acidic residues" evidence="1">
    <location>
        <begin position="30"/>
        <end position="50"/>
    </location>
</feature>
<organism evidence="2 3">
    <name type="scientific">Claviceps aff. purpurea</name>
    <dbReference type="NCBI Taxonomy" id="1967640"/>
    <lineage>
        <taxon>Eukaryota</taxon>
        <taxon>Fungi</taxon>
        <taxon>Dikarya</taxon>
        <taxon>Ascomycota</taxon>
        <taxon>Pezizomycotina</taxon>
        <taxon>Sordariomycetes</taxon>
        <taxon>Hypocreomycetidae</taxon>
        <taxon>Hypocreales</taxon>
        <taxon>Clavicipitaceae</taxon>
        <taxon>Claviceps</taxon>
    </lineage>
</organism>
<feature type="region of interest" description="Disordered" evidence="1">
    <location>
        <begin position="1"/>
        <end position="56"/>
    </location>
</feature>
<evidence type="ECO:0000313" key="2">
    <source>
        <dbReference type="EMBL" id="KAG6297753.1"/>
    </source>
</evidence>
<sequence>MASSVGQRPGSPEGSETCPVGCSSQVRVPGEADRVSPRRADGKRQTEDGRGSWTESYPQWHMNRHMTRTWTLCTLRLFRGRTQAAISGSTGWETPESETPTTL</sequence>
<protein>
    <submittedName>
        <fullName evidence="2">Uncharacterized protein</fullName>
    </submittedName>
</protein>
<evidence type="ECO:0000256" key="1">
    <source>
        <dbReference type="SAM" id="MobiDB-lite"/>
    </source>
</evidence>
<dbReference type="EMBL" id="SRRH01000144">
    <property type="protein sequence ID" value="KAG6297753.1"/>
    <property type="molecule type" value="Genomic_DNA"/>
</dbReference>
<proteinExistence type="predicted"/>
<keyword evidence="3" id="KW-1185">Reference proteome</keyword>
<dbReference type="AlphaFoldDB" id="A0A9P7QI67"/>
<name>A0A9P7QI67_9HYPO</name>
<feature type="region of interest" description="Disordered" evidence="1">
    <location>
        <begin position="84"/>
        <end position="103"/>
    </location>
</feature>